<dbReference type="AlphaFoldDB" id="A0AAV1QYE2"/>
<keyword evidence="1" id="KW-0812">Transmembrane</keyword>
<proteinExistence type="predicted"/>
<keyword evidence="1" id="KW-1133">Transmembrane helix</keyword>
<dbReference type="EMBL" id="CAWUPB010000851">
    <property type="protein sequence ID" value="CAK7326698.1"/>
    <property type="molecule type" value="Genomic_DNA"/>
</dbReference>
<organism evidence="2 3">
    <name type="scientific">Dovyalis caffra</name>
    <dbReference type="NCBI Taxonomy" id="77055"/>
    <lineage>
        <taxon>Eukaryota</taxon>
        <taxon>Viridiplantae</taxon>
        <taxon>Streptophyta</taxon>
        <taxon>Embryophyta</taxon>
        <taxon>Tracheophyta</taxon>
        <taxon>Spermatophyta</taxon>
        <taxon>Magnoliopsida</taxon>
        <taxon>eudicotyledons</taxon>
        <taxon>Gunneridae</taxon>
        <taxon>Pentapetalae</taxon>
        <taxon>rosids</taxon>
        <taxon>fabids</taxon>
        <taxon>Malpighiales</taxon>
        <taxon>Salicaceae</taxon>
        <taxon>Flacourtieae</taxon>
        <taxon>Dovyalis</taxon>
    </lineage>
</organism>
<sequence>MKTAMLNSPSLPLVASHPFCGRSLHQAAATTKTCLNTSKRRLSTKISALRRDDYSDKLIDEDMIVLRMRIQEMKIAERNYDVSSEWLEWEKRYYSDSYNSDVCEAVGFLQSVLMKTRPSLVLGMVGLVALSIPTSIGVAIETLPRVAILLRVCAAVDGCIAIDPEDYDSQEGRSKVSLSKM</sequence>
<evidence type="ECO:0000313" key="2">
    <source>
        <dbReference type="EMBL" id="CAK7326698.1"/>
    </source>
</evidence>
<dbReference type="Proteomes" id="UP001314170">
    <property type="component" value="Unassembled WGS sequence"/>
</dbReference>
<evidence type="ECO:0000256" key="1">
    <source>
        <dbReference type="SAM" id="Phobius"/>
    </source>
</evidence>
<keyword evidence="3" id="KW-1185">Reference proteome</keyword>
<dbReference type="PANTHER" id="PTHR33782:SF20">
    <property type="match status" value="1"/>
</dbReference>
<dbReference type="PANTHER" id="PTHR33782">
    <property type="entry name" value="OS01G0121600 PROTEIN"/>
    <property type="match status" value="1"/>
</dbReference>
<comment type="caution">
    <text evidence="2">The sequence shown here is derived from an EMBL/GenBank/DDBJ whole genome shotgun (WGS) entry which is preliminary data.</text>
</comment>
<accession>A0AAV1QYE2</accession>
<feature type="transmembrane region" description="Helical" evidence="1">
    <location>
        <begin position="120"/>
        <end position="140"/>
    </location>
</feature>
<gene>
    <name evidence="2" type="ORF">DCAF_LOCUS4401</name>
</gene>
<protein>
    <submittedName>
        <fullName evidence="2">Uncharacterized protein</fullName>
    </submittedName>
</protein>
<reference evidence="2 3" key="1">
    <citation type="submission" date="2024-01" db="EMBL/GenBank/DDBJ databases">
        <authorList>
            <person name="Waweru B."/>
        </authorList>
    </citation>
    <scope>NUCLEOTIDE SEQUENCE [LARGE SCALE GENOMIC DNA]</scope>
</reference>
<keyword evidence="1" id="KW-0472">Membrane</keyword>
<name>A0AAV1QYE2_9ROSI</name>
<evidence type="ECO:0000313" key="3">
    <source>
        <dbReference type="Proteomes" id="UP001314170"/>
    </source>
</evidence>